<reference evidence="2 3" key="1">
    <citation type="submission" date="2018-11" db="EMBL/GenBank/DDBJ databases">
        <authorList>
            <consortium name="Pathogen Informatics"/>
        </authorList>
    </citation>
    <scope>NUCLEOTIDE SEQUENCE [LARGE SCALE GENOMIC DNA]</scope>
</reference>
<dbReference type="AlphaFoldDB" id="A0A3P7ZGE8"/>
<dbReference type="OrthoDB" id="5870147at2759"/>
<sequence>MRAEQTTIPAGASPRLSGLVRVVMLADVAERAYARGTGDDPSCAFPRLSGLVRAVMVVDKTERANCAWFTRMIHALELIKSNLMNDLQTPPLLDLSPFHATSSNDATSAYEQLLGGRRSESPPSIVEHHFEPQSPPPPPRRPPGTFEYGHTYGSSTYRHDQATFLGTPRLSTRYQPDHASFRQLNRPLSDNRRRQFSPFMNFSKYQEKNARDDSPEPAAINRNVSTVRASTPSAEDIRGREFPVNHDWDESSNFPEPPLPIIYSTCALTIWRIDGLYGFLCDKNTLWGNLHFYADATTVVEEEGGKLLGELPTDRIRRGHRVEIEAEFLEPDLTNTDIHHLIHVRKILKLGSDQSLELVQTQILVPLTKKKAMPYYRALAEVSWKEKSTTF</sequence>
<dbReference type="Proteomes" id="UP000050761">
    <property type="component" value="Unassembled WGS sequence"/>
</dbReference>
<keyword evidence="3" id="KW-1185">Reference proteome</keyword>
<evidence type="ECO:0000313" key="2">
    <source>
        <dbReference type="EMBL" id="VDO99321.1"/>
    </source>
</evidence>
<feature type="region of interest" description="Disordered" evidence="1">
    <location>
        <begin position="113"/>
        <end position="159"/>
    </location>
</feature>
<gene>
    <name evidence="2" type="ORF">HPBE_LOCUS14340</name>
</gene>
<reference evidence="4" key="2">
    <citation type="submission" date="2019-09" db="UniProtKB">
        <authorList>
            <consortium name="WormBaseParasite"/>
        </authorList>
    </citation>
    <scope>IDENTIFICATION</scope>
</reference>
<evidence type="ECO:0000313" key="3">
    <source>
        <dbReference type="Proteomes" id="UP000050761"/>
    </source>
</evidence>
<protein>
    <submittedName>
        <fullName evidence="4">Arrestin_C domain-containing protein</fullName>
    </submittedName>
</protein>
<feature type="compositionally biased region" description="Pro residues" evidence="1">
    <location>
        <begin position="133"/>
        <end position="142"/>
    </location>
</feature>
<organism evidence="2">
    <name type="scientific">Heligmosomoides polygyrus</name>
    <name type="common">Parasitic roundworm</name>
    <dbReference type="NCBI Taxonomy" id="6339"/>
    <lineage>
        <taxon>Eukaryota</taxon>
        <taxon>Metazoa</taxon>
        <taxon>Ecdysozoa</taxon>
        <taxon>Nematoda</taxon>
        <taxon>Chromadorea</taxon>
        <taxon>Rhabditida</taxon>
        <taxon>Rhabditina</taxon>
        <taxon>Rhabditomorpha</taxon>
        <taxon>Strongyloidea</taxon>
        <taxon>Heligmosomidae</taxon>
        <taxon>Heligmosomoides</taxon>
    </lineage>
</organism>
<dbReference type="EMBL" id="UZAH01028320">
    <property type="protein sequence ID" value="VDO99321.1"/>
    <property type="molecule type" value="Genomic_DNA"/>
</dbReference>
<evidence type="ECO:0000256" key="1">
    <source>
        <dbReference type="SAM" id="MobiDB-lite"/>
    </source>
</evidence>
<proteinExistence type="predicted"/>
<feature type="region of interest" description="Disordered" evidence="1">
    <location>
        <begin position="199"/>
        <end position="234"/>
    </location>
</feature>
<evidence type="ECO:0000313" key="4">
    <source>
        <dbReference type="WBParaSite" id="HPBE_0001433901-mRNA-1"/>
    </source>
</evidence>
<dbReference type="WBParaSite" id="HPBE_0001433901-mRNA-1">
    <property type="protein sequence ID" value="HPBE_0001433901-mRNA-1"/>
    <property type="gene ID" value="HPBE_0001433901"/>
</dbReference>
<name>A0A3P7ZGE8_HELPZ</name>
<feature type="compositionally biased region" description="Basic and acidic residues" evidence="1">
    <location>
        <begin position="205"/>
        <end position="214"/>
    </location>
</feature>
<feature type="compositionally biased region" description="Polar residues" evidence="1">
    <location>
        <begin position="222"/>
        <end position="233"/>
    </location>
</feature>
<accession>A0A3P7ZGE8</accession>